<protein>
    <submittedName>
        <fullName evidence="1">Uncharacterized protein</fullName>
    </submittedName>
</protein>
<name>A0A2P2QMR7_RHIMU</name>
<dbReference type="AlphaFoldDB" id="A0A2P2QMR7"/>
<proteinExistence type="predicted"/>
<evidence type="ECO:0000313" key="1">
    <source>
        <dbReference type="EMBL" id="MBX68238.1"/>
    </source>
</evidence>
<reference evidence="1" key="1">
    <citation type="submission" date="2018-02" db="EMBL/GenBank/DDBJ databases">
        <title>Rhizophora mucronata_Transcriptome.</title>
        <authorList>
            <person name="Meera S.P."/>
            <person name="Sreeshan A."/>
            <person name="Augustine A."/>
        </authorList>
    </citation>
    <scope>NUCLEOTIDE SEQUENCE</scope>
    <source>
        <tissue evidence="1">Leaf</tissue>
    </source>
</reference>
<accession>A0A2P2QMR7</accession>
<organism evidence="1">
    <name type="scientific">Rhizophora mucronata</name>
    <name type="common">Asiatic mangrove</name>
    <dbReference type="NCBI Taxonomy" id="61149"/>
    <lineage>
        <taxon>Eukaryota</taxon>
        <taxon>Viridiplantae</taxon>
        <taxon>Streptophyta</taxon>
        <taxon>Embryophyta</taxon>
        <taxon>Tracheophyta</taxon>
        <taxon>Spermatophyta</taxon>
        <taxon>Magnoliopsida</taxon>
        <taxon>eudicotyledons</taxon>
        <taxon>Gunneridae</taxon>
        <taxon>Pentapetalae</taxon>
        <taxon>rosids</taxon>
        <taxon>fabids</taxon>
        <taxon>Malpighiales</taxon>
        <taxon>Rhizophoraceae</taxon>
        <taxon>Rhizophora</taxon>
    </lineage>
</organism>
<sequence length="86" mass="9767">MPPDRTAANSSRLQTYKPPAIVSFYAEGLELPSLAYPLPGTRNAFPQSPDTDRRSLAGRFFERWLRRSAWIYQTTSQSTDTTSRRG</sequence>
<dbReference type="EMBL" id="GGEC01087754">
    <property type="protein sequence ID" value="MBX68238.1"/>
    <property type="molecule type" value="Transcribed_RNA"/>
</dbReference>